<sequence>CPYSRPDHIVHQVTINRTLTLLIVFLQQYFDPRKIVAKTHIVDFAQILHLVRPPFAQLPQFLQQLRLRNRRDGWCCTCCSIPLVEYAPHSSCCSSNWRALSPPKHEAHSCRD</sequence>
<name>A0AAN5I509_9BILA</name>
<organism evidence="1 2">
    <name type="scientific">Pristionchus mayeri</name>
    <dbReference type="NCBI Taxonomy" id="1317129"/>
    <lineage>
        <taxon>Eukaryota</taxon>
        <taxon>Metazoa</taxon>
        <taxon>Ecdysozoa</taxon>
        <taxon>Nematoda</taxon>
        <taxon>Chromadorea</taxon>
        <taxon>Rhabditida</taxon>
        <taxon>Rhabditina</taxon>
        <taxon>Diplogasteromorpha</taxon>
        <taxon>Diplogasteroidea</taxon>
        <taxon>Neodiplogasteridae</taxon>
        <taxon>Pristionchus</taxon>
    </lineage>
</organism>
<dbReference type="Proteomes" id="UP001328107">
    <property type="component" value="Unassembled WGS sequence"/>
</dbReference>
<accession>A0AAN5I509</accession>
<dbReference type="EMBL" id="BTRK01000005">
    <property type="protein sequence ID" value="GMR52512.1"/>
    <property type="molecule type" value="Genomic_DNA"/>
</dbReference>
<proteinExistence type="predicted"/>
<dbReference type="AlphaFoldDB" id="A0AAN5I509"/>
<protein>
    <submittedName>
        <fullName evidence="1">Uncharacterized protein</fullName>
    </submittedName>
</protein>
<feature type="non-terminal residue" evidence="1">
    <location>
        <position position="112"/>
    </location>
</feature>
<reference evidence="2" key="1">
    <citation type="submission" date="2022-10" db="EMBL/GenBank/DDBJ databases">
        <title>Genome assembly of Pristionchus species.</title>
        <authorList>
            <person name="Yoshida K."/>
            <person name="Sommer R.J."/>
        </authorList>
    </citation>
    <scope>NUCLEOTIDE SEQUENCE [LARGE SCALE GENOMIC DNA]</scope>
    <source>
        <strain evidence="2">RS5460</strain>
    </source>
</reference>
<evidence type="ECO:0000313" key="1">
    <source>
        <dbReference type="EMBL" id="GMR52512.1"/>
    </source>
</evidence>
<comment type="caution">
    <text evidence="1">The sequence shown here is derived from an EMBL/GenBank/DDBJ whole genome shotgun (WGS) entry which is preliminary data.</text>
</comment>
<feature type="non-terminal residue" evidence="1">
    <location>
        <position position="1"/>
    </location>
</feature>
<keyword evidence="2" id="KW-1185">Reference proteome</keyword>
<gene>
    <name evidence="1" type="ORF">PMAYCL1PPCAC_22707</name>
</gene>
<evidence type="ECO:0000313" key="2">
    <source>
        <dbReference type="Proteomes" id="UP001328107"/>
    </source>
</evidence>